<protein>
    <submittedName>
        <fullName evidence="1">Glycosyl transferase family 2</fullName>
    </submittedName>
</protein>
<proteinExistence type="predicted"/>
<reference evidence="1 2" key="1">
    <citation type="journal article" date="2015" name="Nature">
        <title>rRNA introns, odd ribosomes, and small enigmatic genomes across a large radiation of phyla.</title>
        <authorList>
            <person name="Brown C.T."/>
            <person name="Hug L.A."/>
            <person name="Thomas B.C."/>
            <person name="Sharon I."/>
            <person name="Castelle C.J."/>
            <person name="Singh A."/>
            <person name="Wilkins M.J."/>
            <person name="Williams K.H."/>
            <person name="Banfield J.F."/>
        </authorList>
    </citation>
    <scope>NUCLEOTIDE SEQUENCE [LARGE SCALE GENOMIC DNA]</scope>
</reference>
<dbReference type="Proteomes" id="UP000034803">
    <property type="component" value="Unassembled WGS sequence"/>
</dbReference>
<dbReference type="AlphaFoldDB" id="A0A0F9YKX1"/>
<organism evidence="1 2">
    <name type="scientific">Candidatus Woesebacteria bacterium GW2011_GWC2_31_9</name>
    <dbReference type="NCBI Taxonomy" id="1618586"/>
    <lineage>
        <taxon>Bacteria</taxon>
        <taxon>Candidatus Woeseibacteriota</taxon>
    </lineage>
</organism>
<keyword evidence="1" id="KW-0808">Transferase</keyword>
<gene>
    <name evidence="1" type="ORF">UR21_C0004G0024</name>
</gene>
<accession>A0A0F9YKX1</accession>
<dbReference type="EMBL" id="LBOI01000004">
    <property type="protein sequence ID" value="KKP31888.1"/>
    <property type="molecule type" value="Genomic_DNA"/>
</dbReference>
<dbReference type="GO" id="GO:0016740">
    <property type="term" value="F:transferase activity"/>
    <property type="evidence" value="ECO:0007669"/>
    <property type="project" value="UniProtKB-KW"/>
</dbReference>
<name>A0A0F9YKX1_9BACT</name>
<evidence type="ECO:0000313" key="2">
    <source>
        <dbReference type="Proteomes" id="UP000034803"/>
    </source>
</evidence>
<evidence type="ECO:0000313" key="1">
    <source>
        <dbReference type="EMBL" id="KKP31888.1"/>
    </source>
</evidence>
<comment type="caution">
    <text evidence="1">The sequence shown here is derived from an EMBL/GenBank/DDBJ whole genome shotgun (WGS) entry which is preliminary data.</text>
</comment>
<sequence length="195" mass="23159">MIQKNNLEIITLDKKNISNFSLERNNLLEKSKSDWILFLDKDEIVTNELKNEIVNEINNLPNKYEGYYIKRRIKFLSKIIGHDRVLRLAKKNSGKWVRRVHEVWQVKGPIKQLKNYIIHTTAQNLHDYIEKINFQSDLHALENNKEGKKANLGKIIFYPILKLIYNLLLGRGFEFSLMQSLHSFLSWTKLYFLQA</sequence>